<dbReference type="EMBL" id="CAUJNA010002802">
    <property type="protein sequence ID" value="CAJ1394349.1"/>
    <property type="molecule type" value="Genomic_DNA"/>
</dbReference>
<keyword evidence="3" id="KW-1185">Reference proteome</keyword>
<dbReference type="AlphaFoldDB" id="A0AA36IVN4"/>
<evidence type="ECO:0000256" key="1">
    <source>
        <dbReference type="SAM" id="MobiDB-lite"/>
    </source>
</evidence>
<evidence type="ECO:0000313" key="2">
    <source>
        <dbReference type="EMBL" id="CAJ1394349.1"/>
    </source>
</evidence>
<gene>
    <name evidence="2" type="ORF">EVOR1521_LOCUS19022</name>
</gene>
<reference evidence="2" key="1">
    <citation type="submission" date="2023-08" db="EMBL/GenBank/DDBJ databases">
        <authorList>
            <person name="Chen Y."/>
            <person name="Shah S."/>
            <person name="Dougan E. K."/>
            <person name="Thang M."/>
            <person name="Chan C."/>
        </authorList>
    </citation>
    <scope>NUCLEOTIDE SEQUENCE</scope>
</reference>
<name>A0AA36IVN4_9DINO</name>
<accession>A0AA36IVN4</accession>
<comment type="caution">
    <text evidence="2">The sequence shown here is derived from an EMBL/GenBank/DDBJ whole genome shotgun (WGS) entry which is preliminary data.</text>
</comment>
<evidence type="ECO:0000313" key="3">
    <source>
        <dbReference type="Proteomes" id="UP001178507"/>
    </source>
</evidence>
<feature type="compositionally biased region" description="Basic and acidic residues" evidence="1">
    <location>
        <begin position="122"/>
        <end position="149"/>
    </location>
</feature>
<protein>
    <submittedName>
        <fullName evidence="2">Uncharacterized protein</fullName>
    </submittedName>
</protein>
<dbReference type="Proteomes" id="UP001178507">
    <property type="component" value="Unassembled WGS sequence"/>
</dbReference>
<sequence length="203" mass="22559">MPQLKALDDQHDNLTRFVHSQAETVARTSADLSRNQEEIDKQAMEVAAAGELYDKAHEESKRAEDGYKAHMVAVAVAKKRRDDLKKKTDEAKKTLEQMQPKYNAAEYQLGILLSKTPELKDHARAKEDEEEKKGDQLENAAQKKKDMQDKLAGSDAALQAAIAKLNGLNTDLKRVEDKVEKWSGAGALHAPLAFLALMAAFSF</sequence>
<organism evidence="2 3">
    <name type="scientific">Effrenium voratum</name>
    <dbReference type="NCBI Taxonomy" id="2562239"/>
    <lineage>
        <taxon>Eukaryota</taxon>
        <taxon>Sar</taxon>
        <taxon>Alveolata</taxon>
        <taxon>Dinophyceae</taxon>
        <taxon>Suessiales</taxon>
        <taxon>Symbiodiniaceae</taxon>
        <taxon>Effrenium</taxon>
    </lineage>
</organism>
<proteinExistence type="predicted"/>
<feature type="region of interest" description="Disordered" evidence="1">
    <location>
        <begin position="122"/>
        <end position="150"/>
    </location>
</feature>